<evidence type="ECO:0000259" key="8">
    <source>
        <dbReference type="PROSITE" id="PS50850"/>
    </source>
</evidence>
<feature type="domain" description="Major facilitator superfamily (MFS) profile" evidence="8">
    <location>
        <begin position="19"/>
        <end position="399"/>
    </location>
</feature>
<evidence type="ECO:0000256" key="3">
    <source>
        <dbReference type="ARBA" id="ARBA00022692"/>
    </source>
</evidence>
<dbReference type="PROSITE" id="PS00216">
    <property type="entry name" value="SUGAR_TRANSPORT_1"/>
    <property type="match status" value="1"/>
</dbReference>
<keyword evidence="10" id="KW-1185">Reference proteome</keyword>
<name>E0SKP4_DICD3</name>
<evidence type="ECO:0000256" key="4">
    <source>
        <dbReference type="ARBA" id="ARBA00022989"/>
    </source>
</evidence>
<dbReference type="PATRIC" id="fig|198628.6.peg.4193"/>
<gene>
    <name evidence="9" type="ordered locus">Dda3937_00281</name>
</gene>
<dbReference type="SUPFAM" id="SSF103473">
    <property type="entry name" value="MFS general substrate transporter"/>
    <property type="match status" value="1"/>
</dbReference>
<keyword evidence="4 7" id="KW-1133">Transmembrane helix</keyword>
<evidence type="ECO:0000256" key="6">
    <source>
        <dbReference type="ARBA" id="ARBA00044273"/>
    </source>
</evidence>
<dbReference type="STRING" id="198628.Dda3937_00281"/>
<dbReference type="InterPro" id="IPR020846">
    <property type="entry name" value="MFS_dom"/>
</dbReference>
<keyword evidence="5 7" id="KW-0472">Membrane</keyword>
<dbReference type="PANTHER" id="PTHR23501:SF191">
    <property type="entry name" value="VACUOLAR BASIC AMINO ACID TRANSPORTER 4"/>
    <property type="match status" value="1"/>
</dbReference>
<organism evidence="9 10">
    <name type="scientific">Dickeya dadantii (strain 3937)</name>
    <name type="common">Erwinia chrysanthemi (strain 3937)</name>
    <dbReference type="NCBI Taxonomy" id="198628"/>
    <lineage>
        <taxon>Bacteria</taxon>
        <taxon>Pseudomonadati</taxon>
        <taxon>Pseudomonadota</taxon>
        <taxon>Gammaproteobacteria</taxon>
        <taxon>Enterobacterales</taxon>
        <taxon>Pectobacteriaceae</taxon>
        <taxon>Dickeya</taxon>
    </lineage>
</organism>
<dbReference type="OrthoDB" id="5368493at2"/>
<evidence type="ECO:0000313" key="9">
    <source>
        <dbReference type="EMBL" id="ADN00447.1"/>
    </source>
</evidence>
<evidence type="ECO:0000313" key="10">
    <source>
        <dbReference type="Proteomes" id="UP000006859"/>
    </source>
</evidence>
<accession>E0SKP4</accession>
<feature type="transmembrane region" description="Helical" evidence="7">
    <location>
        <begin position="307"/>
        <end position="325"/>
    </location>
</feature>
<feature type="transmembrane region" description="Helical" evidence="7">
    <location>
        <begin position="176"/>
        <end position="196"/>
    </location>
</feature>
<feature type="transmembrane region" description="Helical" evidence="7">
    <location>
        <begin position="147"/>
        <end position="170"/>
    </location>
</feature>
<dbReference type="EMBL" id="CP002038">
    <property type="protein sequence ID" value="ADN00447.1"/>
    <property type="molecule type" value="Genomic_DNA"/>
</dbReference>
<feature type="transmembrane region" description="Helical" evidence="7">
    <location>
        <begin position="249"/>
        <end position="274"/>
    </location>
</feature>
<feature type="transmembrane region" description="Helical" evidence="7">
    <location>
        <begin position="345"/>
        <end position="370"/>
    </location>
</feature>
<feature type="transmembrane region" description="Helical" evidence="7">
    <location>
        <begin position="61"/>
        <end position="81"/>
    </location>
</feature>
<dbReference type="Proteomes" id="UP000006859">
    <property type="component" value="Chromosome"/>
</dbReference>
<keyword evidence="2" id="KW-0813">Transport</keyword>
<feature type="transmembrane region" description="Helical" evidence="7">
    <location>
        <begin position="281"/>
        <end position="301"/>
    </location>
</feature>
<evidence type="ECO:0000256" key="2">
    <source>
        <dbReference type="ARBA" id="ARBA00022448"/>
    </source>
</evidence>
<dbReference type="HOGENOM" id="CLU_001265_10_6_6"/>
<dbReference type="InterPro" id="IPR011701">
    <property type="entry name" value="MFS"/>
</dbReference>
<dbReference type="Pfam" id="PF07690">
    <property type="entry name" value="MFS_1"/>
    <property type="match status" value="1"/>
</dbReference>
<dbReference type="InterPro" id="IPR005829">
    <property type="entry name" value="Sugar_transporter_CS"/>
</dbReference>
<dbReference type="KEGG" id="ddd:Dda3937_00281"/>
<dbReference type="GO" id="GO:0022857">
    <property type="term" value="F:transmembrane transporter activity"/>
    <property type="evidence" value="ECO:0007669"/>
    <property type="project" value="InterPro"/>
</dbReference>
<feature type="transmembrane region" description="Helical" evidence="7">
    <location>
        <begin position="216"/>
        <end position="237"/>
    </location>
</feature>
<dbReference type="CDD" id="cd17473">
    <property type="entry name" value="MFS_arabinose_efflux_permease_like"/>
    <property type="match status" value="1"/>
</dbReference>
<dbReference type="InterPro" id="IPR036259">
    <property type="entry name" value="MFS_trans_sf"/>
</dbReference>
<dbReference type="GO" id="GO:0005886">
    <property type="term" value="C:plasma membrane"/>
    <property type="evidence" value="ECO:0007669"/>
    <property type="project" value="UniProtKB-SubCell"/>
</dbReference>
<keyword evidence="3 7" id="KW-0812">Transmembrane</keyword>
<sequence length="407" mass="43019">MQSILTTPAEGRIPRASREGLILILGGSLTIMGSVMIAAVMPKIDAEFGPRTPAADVLVPLAITGPALAMALFSPLVGWLADRFGRKNLLILATVLYAVTGMLPALLDDLGSIVLSRLVFGCAEAAIMTCCTTLIADYWHGQERGRFVNLQVVSIGIVGALFFVIGGALGEHSWRLPFYLYLLPLLLVPAMIGVLWEPQVKPRARQKQPEVGQPTVSGTLLANYLLVSGGMVLAFVVPVQTPALLVQKGITSSTLIGLSAGLGLLASLVGSLLWPWFRHRVGIAGVNTLLLTLEGVGLWLLVHAGDYPQVLLAVSVHGIGVGMLVPNTMLPVMNALSERHRGKGLGVFTGCLYIGQFISPLVVAVIANVAHNIQGSIQLLSVASLAGALAWLFTGLKRQSAQIAKDK</sequence>
<evidence type="ECO:0000256" key="1">
    <source>
        <dbReference type="ARBA" id="ARBA00004127"/>
    </source>
</evidence>
<dbReference type="Gene3D" id="1.20.1250.20">
    <property type="entry name" value="MFS general substrate transporter like domains"/>
    <property type="match status" value="1"/>
</dbReference>
<feature type="transmembrane region" description="Helical" evidence="7">
    <location>
        <begin position="21"/>
        <end position="41"/>
    </location>
</feature>
<feature type="transmembrane region" description="Helical" evidence="7">
    <location>
        <begin position="113"/>
        <end position="135"/>
    </location>
</feature>
<dbReference type="PROSITE" id="PS50850">
    <property type="entry name" value="MFS"/>
    <property type="match status" value="1"/>
</dbReference>
<dbReference type="AlphaFoldDB" id="E0SKP4"/>
<dbReference type="eggNOG" id="COG2814">
    <property type="taxonomic scope" value="Bacteria"/>
</dbReference>
<feature type="transmembrane region" description="Helical" evidence="7">
    <location>
        <begin position="376"/>
        <end position="396"/>
    </location>
</feature>
<reference evidence="9 10" key="1">
    <citation type="journal article" date="2011" name="J. Bacteriol.">
        <title>Genome sequence of the plant-pathogenic bacterium Dickeya dadantii 3937.</title>
        <authorList>
            <person name="Glasner J.D."/>
            <person name="Yang C.H."/>
            <person name="Reverchon S."/>
            <person name="Hugouvieux-Cotte-Pattat N."/>
            <person name="Condemine G."/>
            <person name="Bohin J.P."/>
            <person name="Van Gijsegem F."/>
            <person name="Yang S."/>
            <person name="Franza T."/>
            <person name="Expert D."/>
            <person name="Plunkett G. III"/>
            <person name="San Francisco M.J."/>
            <person name="Charkowski A.O."/>
            <person name="Py B."/>
            <person name="Bell K."/>
            <person name="Rauscher L."/>
            <person name="Rodriguez-Palenzuela P."/>
            <person name="Toussaint A."/>
            <person name="Holeva M.C."/>
            <person name="He S.Y."/>
            <person name="Douet V."/>
            <person name="Boccara M."/>
            <person name="Blanco C."/>
            <person name="Toth I."/>
            <person name="Anderson B.D."/>
            <person name="Biehl B.S."/>
            <person name="Mau B."/>
            <person name="Flynn S.M."/>
            <person name="Barras F."/>
            <person name="Lindeberg M."/>
            <person name="Birch P.R."/>
            <person name="Tsuyumu S."/>
            <person name="Shi X."/>
            <person name="Hibbing M."/>
            <person name="Yap M.N."/>
            <person name="Carpentier M."/>
            <person name="Dassa E."/>
            <person name="Umehara M."/>
            <person name="Kim J.F."/>
            <person name="Rusch M."/>
            <person name="Soni P."/>
            <person name="Mayhew G.F."/>
            <person name="Fouts D.E."/>
            <person name="Gill S.R."/>
            <person name="Blattner F.R."/>
            <person name="Keen N.T."/>
            <person name="Perna N.T."/>
        </authorList>
    </citation>
    <scope>NUCLEOTIDE SEQUENCE [LARGE SCALE GENOMIC DNA]</scope>
    <source>
        <strain evidence="9 10">3937</strain>
    </source>
</reference>
<comment type="subcellular location">
    <subcellularLocation>
        <location evidence="1">Endomembrane system</location>
        <topology evidence="1">Multi-pass membrane protein</topology>
    </subcellularLocation>
</comment>
<evidence type="ECO:0000256" key="7">
    <source>
        <dbReference type="SAM" id="Phobius"/>
    </source>
</evidence>
<dbReference type="PANTHER" id="PTHR23501">
    <property type="entry name" value="MAJOR FACILITATOR SUPERFAMILY"/>
    <property type="match status" value="1"/>
</dbReference>
<feature type="transmembrane region" description="Helical" evidence="7">
    <location>
        <begin position="88"/>
        <end position="107"/>
    </location>
</feature>
<dbReference type="RefSeq" id="WP_013319845.1">
    <property type="nucleotide sequence ID" value="NC_014500.1"/>
</dbReference>
<proteinExistence type="predicted"/>
<protein>
    <recommendedName>
        <fullName evidence="6">MFS-type drug efflux transporter P55</fullName>
    </recommendedName>
</protein>
<evidence type="ECO:0000256" key="5">
    <source>
        <dbReference type="ARBA" id="ARBA00023136"/>
    </source>
</evidence>